<dbReference type="EMBL" id="JABAFV010000003">
    <property type="protein sequence ID" value="NME49193.1"/>
    <property type="molecule type" value="Genomic_DNA"/>
</dbReference>
<dbReference type="SUPFAM" id="SSF160527">
    <property type="entry name" value="V-type ATPase subunit E-like"/>
    <property type="match status" value="1"/>
</dbReference>
<reference evidence="3" key="5">
    <citation type="submission" date="2023-12" db="EMBL/GenBank/DDBJ databases">
        <title>Molecular genomic analyses of Enterococcus cecorum from sepsis oubreaks in broilers.</title>
        <authorList>
            <person name="Rhoads D."/>
            <person name="Alrubaye A."/>
        </authorList>
    </citation>
    <scope>NUCLEOTIDE SEQUENCE</scope>
    <source>
        <strain evidence="3">1755</strain>
    </source>
</reference>
<keyword evidence="1" id="KW-0175">Coiled coil</keyword>
<reference evidence="4 7" key="3">
    <citation type="submission" date="2020-04" db="EMBL/GenBank/DDBJ databases">
        <authorList>
            <person name="Hitch T.C.A."/>
            <person name="Wylensek D."/>
            <person name="Clavel T."/>
        </authorList>
    </citation>
    <scope>NUCLEOTIDE SEQUENCE [LARGE SCALE GENOMIC DNA]</scope>
    <source>
        <strain evidence="4 7">WCA-380-WT-3C</strain>
    </source>
</reference>
<dbReference type="EMBL" id="NFLC01000002">
    <property type="protein sequence ID" value="OUQ11653.1"/>
    <property type="molecule type" value="Genomic_DNA"/>
</dbReference>
<protein>
    <submittedName>
        <fullName evidence="5">ATPase V</fullName>
    </submittedName>
</protein>
<evidence type="ECO:0000256" key="1">
    <source>
        <dbReference type="SAM" id="Coils"/>
    </source>
</evidence>
<dbReference type="Proteomes" id="UP000588071">
    <property type="component" value="Unassembled WGS sequence"/>
</dbReference>
<evidence type="ECO:0000313" key="7">
    <source>
        <dbReference type="Proteomes" id="UP000588071"/>
    </source>
</evidence>
<dbReference type="Proteomes" id="UP001255696">
    <property type="component" value="Unassembled WGS sequence"/>
</dbReference>
<dbReference type="RefSeq" id="WP_016250994.1">
    <property type="nucleotide sequence ID" value="NZ_CP010062.1"/>
</dbReference>
<reference evidence="5" key="2">
    <citation type="journal article" date="2018" name="BMC Genomics">
        <title>Whole genome sequencing and function prediction of 133 gut anaerobes isolated from chicken caecum in pure cultures.</title>
        <authorList>
            <person name="Medvecky M."/>
            <person name="Cejkova D."/>
            <person name="Polansky O."/>
            <person name="Karasova D."/>
            <person name="Kubasova T."/>
            <person name="Cizek A."/>
            <person name="Rychlik I."/>
        </authorList>
    </citation>
    <scope>NUCLEOTIDE SEQUENCE</scope>
    <source>
        <strain evidence="5">An144</strain>
    </source>
</reference>
<dbReference type="GeneID" id="60872387"/>
<feature type="coiled-coil region" evidence="1">
    <location>
        <begin position="8"/>
        <end position="66"/>
    </location>
</feature>
<name>A0A0J0B6D0_9ENTE</name>
<sequence length="194" mass="22644">MSAIDNIIEQIESQARSEREAFEKKELARLDEVYQQKFNLLAQDKERQLKKQAQMLDKKYKQLHNRQEVEARQTILNEKQRYLEHLFVQAAEEMAAWSPEQMQDFAQQALASLDLNHEVQFISGEYSKKAYSADFIAKLNAQLPFSLQLADKIINKQAGFIIDDGGVQYNFIFENLIKDIQTTMSFDLAKQLFD</sequence>
<evidence type="ECO:0000313" key="2">
    <source>
        <dbReference type="EMBL" id="MDT2796696.1"/>
    </source>
</evidence>
<evidence type="ECO:0000313" key="4">
    <source>
        <dbReference type="EMBL" id="NME49193.1"/>
    </source>
</evidence>
<evidence type="ECO:0000313" key="5">
    <source>
        <dbReference type="EMBL" id="OUQ11653.1"/>
    </source>
</evidence>
<organism evidence="5 6">
    <name type="scientific">Enterococcus cecorum</name>
    <dbReference type="NCBI Taxonomy" id="44008"/>
    <lineage>
        <taxon>Bacteria</taxon>
        <taxon>Bacillati</taxon>
        <taxon>Bacillota</taxon>
        <taxon>Bacilli</taxon>
        <taxon>Lactobacillales</taxon>
        <taxon>Enterococcaceae</taxon>
        <taxon>Enterococcus</taxon>
    </lineage>
</organism>
<dbReference type="AlphaFoldDB" id="A0A0J0B6D0"/>
<comment type="caution">
    <text evidence="5">The sequence shown here is derived from an EMBL/GenBank/DDBJ whole genome shotgun (WGS) entry which is preliminary data.</text>
</comment>
<dbReference type="EMBL" id="JARQBI010000010">
    <property type="protein sequence ID" value="MDT2796696.1"/>
    <property type="molecule type" value="Genomic_DNA"/>
</dbReference>
<gene>
    <name evidence="5" type="ORF">B5E88_01985</name>
    <name evidence="4" type="ORF">HF857_02810</name>
    <name evidence="2" type="ORF">P7H47_05490</name>
    <name evidence="3" type="ORF">U1294_02150</name>
</gene>
<evidence type="ECO:0000313" key="3">
    <source>
        <dbReference type="EMBL" id="MDZ5597029.1"/>
    </source>
</evidence>
<accession>A0A0J0B6D0</accession>
<reference evidence="6" key="1">
    <citation type="submission" date="2017-04" db="EMBL/GenBank/DDBJ databases">
        <title>Function of individual gut microbiota members based on whole genome sequencing of pure cultures obtained from chicken caecum.</title>
        <authorList>
            <person name="Medvecky M."/>
            <person name="Cejkova D."/>
            <person name="Polansky O."/>
            <person name="Karasova D."/>
            <person name="Kubasova T."/>
            <person name="Cizek A."/>
            <person name="Rychlik I."/>
        </authorList>
    </citation>
    <scope>NUCLEOTIDE SEQUENCE [LARGE SCALE GENOMIC DNA]</scope>
    <source>
        <strain evidence="6">An144</strain>
    </source>
</reference>
<reference evidence="2" key="4">
    <citation type="submission" date="2023-03" db="EMBL/GenBank/DDBJ databases">
        <authorList>
            <person name="Shen W."/>
            <person name="Cai J."/>
        </authorList>
    </citation>
    <scope>NUCLEOTIDE SEQUENCE</scope>
    <source>
        <strain evidence="2">B245-2</strain>
    </source>
</reference>
<proteinExistence type="predicted"/>
<dbReference type="Proteomes" id="UP001290582">
    <property type="component" value="Unassembled WGS sequence"/>
</dbReference>
<dbReference type="EMBL" id="JAXOGL010000002">
    <property type="protein sequence ID" value="MDZ5597029.1"/>
    <property type="molecule type" value="Genomic_DNA"/>
</dbReference>
<dbReference type="Proteomes" id="UP000196074">
    <property type="component" value="Unassembled WGS sequence"/>
</dbReference>
<evidence type="ECO:0000313" key="6">
    <source>
        <dbReference type="Proteomes" id="UP000196074"/>
    </source>
</evidence>